<protein>
    <submittedName>
        <fullName evidence="2">Uncharacterized protein</fullName>
    </submittedName>
</protein>
<reference evidence="2" key="2">
    <citation type="submission" date="2023-06" db="EMBL/GenBank/DDBJ databases">
        <authorList>
            <person name="Swenson N.G."/>
            <person name="Wegrzyn J.L."/>
            <person name="Mcevoy S.L."/>
        </authorList>
    </citation>
    <scope>NUCLEOTIDE SEQUENCE</scope>
    <source>
        <strain evidence="2">NS2018</strain>
        <tissue evidence="2">Leaf</tissue>
    </source>
</reference>
<evidence type="ECO:0000256" key="1">
    <source>
        <dbReference type="SAM" id="MobiDB-lite"/>
    </source>
</evidence>
<name>A0AA39S9W3_ACESA</name>
<dbReference type="AlphaFoldDB" id="A0AA39S9W3"/>
<gene>
    <name evidence="2" type="ORF">LWI29_028722</name>
</gene>
<accession>A0AA39S9W3</accession>
<evidence type="ECO:0000313" key="2">
    <source>
        <dbReference type="EMBL" id="KAK0585450.1"/>
    </source>
</evidence>
<reference evidence="2" key="1">
    <citation type="journal article" date="2022" name="Plant J.">
        <title>Strategies of tolerance reflected in two North American maple genomes.</title>
        <authorList>
            <person name="McEvoy S.L."/>
            <person name="Sezen U.U."/>
            <person name="Trouern-Trend A."/>
            <person name="McMahon S.M."/>
            <person name="Schaberg P.G."/>
            <person name="Yang J."/>
            <person name="Wegrzyn J.L."/>
            <person name="Swenson N.G."/>
        </authorList>
    </citation>
    <scope>NUCLEOTIDE SEQUENCE</scope>
    <source>
        <strain evidence="2">NS2018</strain>
    </source>
</reference>
<proteinExistence type="predicted"/>
<dbReference type="Proteomes" id="UP001168877">
    <property type="component" value="Unassembled WGS sequence"/>
</dbReference>
<evidence type="ECO:0000313" key="3">
    <source>
        <dbReference type="Proteomes" id="UP001168877"/>
    </source>
</evidence>
<keyword evidence="3" id="KW-1185">Reference proteome</keyword>
<organism evidence="2 3">
    <name type="scientific">Acer saccharum</name>
    <name type="common">Sugar maple</name>
    <dbReference type="NCBI Taxonomy" id="4024"/>
    <lineage>
        <taxon>Eukaryota</taxon>
        <taxon>Viridiplantae</taxon>
        <taxon>Streptophyta</taxon>
        <taxon>Embryophyta</taxon>
        <taxon>Tracheophyta</taxon>
        <taxon>Spermatophyta</taxon>
        <taxon>Magnoliopsida</taxon>
        <taxon>eudicotyledons</taxon>
        <taxon>Gunneridae</taxon>
        <taxon>Pentapetalae</taxon>
        <taxon>rosids</taxon>
        <taxon>malvids</taxon>
        <taxon>Sapindales</taxon>
        <taxon>Sapindaceae</taxon>
        <taxon>Hippocastanoideae</taxon>
        <taxon>Acereae</taxon>
        <taxon>Acer</taxon>
    </lineage>
</organism>
<feature type="region of interest" description="Disordered" evidence="1">
    <location>
        <begin position="98"/>
        <end position="125"/>
    </location>
</feature>
<sequence>MFEIFVVLDESPVDHAWINSLLGLWNGKANSNSNSLLEHEWFESPSEKVGAQVPMCQHFFGFSDKSHSQGMDCQVQKASRTKCGKVVHKYRSACNQEAKRDYNTSSPQTKERHVAGDTKVKKVSDKGKKVIQKKVRVRNVVHRFCNTTVILKRKGCACPVKERLLLPALSILQDTDFQWGDAPQGPNIRRIVGRFSLGLPKSPTGYLLRPWGQTNSVGYGPWPLRCVEGTNVPIESISCQTKKRKGSRKDDGARTHGMKTKNKKFTGVLSWNLEAEYVDAIERQYCKRNGQLCGNMDTLSLEMEIAKILETSAALGLDYQGREEEFSQVIAQREEEDNVKGPGGVGNVKLMESILDIREILFRNGSKVSVQFVPRNGNVLADLQTGSLEQDGSEDGLVKVFS</sequence>
<comment type="caution">
    <text evidence="2">The sequence shown here is derived from an EMBL/GenBank/DDBJ whole genome shotgun (WGS) entry which is preliminary data.</text>
</comment>
<dbReference type="EMBL" id="JAUESC010000383">
    <property type="protein sequence ID" value="KAK0585450.1"/>
    <property type="molecule type" value="Genomic_DNA"/>
</dbReference>
<feature type="compositionally biased region" description="Basic and acidic residues" evidence="1">
    <location>
        <begin position="109"/>
        <end position="125"/>
    </location>
</feature>